<dbReference type="GO" id="GO:0003677">
    <property type="term" value="F:DNA binding"/>
    <property type="evidence" value="ECO:0007669"/>
    <property type="project" value="InterPro"/>
</dbReference>
<dbReference type="PANTHER" id="PTHR33480:SF5">
    <property type="entry name" value="SI:DKEY-51D8.9"/>
    <property type="match status" value="1"/>
</dbReference>
<feature type="compositionally biased region" description="Low complexity" evidence="3">
    <location>
        <begin position="1004"/>
        <end position="1021"/>
    </location>
</feature>
<feature type="region of interest" description="Disordered" evidence="3">
    <location>
        <begin position="14"/>
        <end position="42"/>
    </location>
</feature>
<dbReference type="InterPro" id="IPR046349">
    <property type="entry name" value="C1-like_sf"/>
</dbReference>
<dbReference type="SUPFAM" id="SSF57889">
    <property type="entry name" value="Cysteine-rich domain"/>
    <property type="match status" value="1"/>
</dbReference>
<protein>
    <recommendedName>
        <fullName evidence="4">Phorbol-ester/DAG-type domain-containing protein</fullName>
    </recommendedName>
</protein>
<dbReference type="GO" id="GO:0015074">
    <property type="term" value="P:DNA integration"/>
    <property type="evidence" value="ECO:0007669"/>
    <property type="project" value="InterPro"/>
</dbReference>
<feature type="domain" description="Phorbol-ester/DAG-type" evidence="4">
    <location>
        <begin position="87"/>
        <end position="137"/>
    </location>
</feature>
<evidence type="ECO:0000313" key="6">
    <source>
        <dbReference type="Proteomes" id="UP000579812"/>
    </source>
</evidence>
<dbReference type="PANTHER" id="PTHR33480">
    <property type="entry name" value="SET DOMAIN-CONTAINING PROTEIN-RELATED"/>
    <property type="match status" value="1"/>
</dbReference>
<feature type="compositionally biased region" description="Acidic residues" evidence="3">
    <location>
        <begin position="917"/>
        <end position="927"/>
    </location>
</feature>
<evidence type="ECO:0000256" key="1">
    <source>
        <dbReference type="ARBA" id="ARBA00022723"/>
    </source>
</evidence>
<dbReference type="Proteomes" id="UP000579812">
    <property type="component" value="Unassembled WGS sequence"/>
</dbReference>
<proteinExistence type="predicted"/>
<dbReference type="AlphaFoldDB" id="A0A7J6BWI1"/>
<gene>
    <name evidence="5" type="ORF">G5714_019310</name>
</gene>
<organism evidence="5 6">
    <name type="scientific">Onychostoma macrolepis</name>
    <dbReference type="NCBI Taxonomy" id="369639"/>
    <lineage>
        <taxon>Eukaryota</taxon>
        <taxon>Metazoa</taxon>
        <taxon>Chordata</taxon>
        <taxon>Craniata</taxon>
        <taxon>Vertebrata</taxon>
        <taxon>Euteleostomi</taxon>
        <taxon>Actinopterygii</taxon>
        <taxon>Neopterygii</taxon>
        <taxon>Teleostei</taxon>
        <taxon>Ostariophysi</taxon>
        <taxon>Cypriniformes</taxon>
        <taxon>Cyprinidae</taxon>
        <taxon>Acrossocheilinae</taxon>
        <taxon>Onychostoma</taxon>
    </lineage>
</organism>
<sequence>MFLCAHSEVEPSTHTLSRSEVRDLEKARSEVEPSTHTLSRSEVRDLEKVAPKKDQLPLDQDCVEKMSLVNEEQSFCAPAEGVKEVCKHVVVTSAISSMDKCAECVGPVAALKWIGLRCKLCSSFWHKSCYSKLHEWNGKRSSWEVSSEEDELSDEEYIPQSESDNQSDSSDELTTRPACYDQANLLSDIQEAASSKFSEPQRSDVTALNVSKGKGKGVLKAREAASVYDESDLLCHEEQLTDVETDSDSDCSGERHLPRKQGSVVRRSTDVLISPQSHNRKDSSEKFLNAKSTATLREEERESSVAEEDQCVQSATISCSANSKNYCYICGKPQSKLARHLKTHKDEVEVAQALSLPVHSKERKAMLQKLRNKGNFQHNTDVLQCGEGALKIKRAPKRKCDSKQFVHCMYCKGMFVRRDLWRHFRRCSSKPAADSENQGRRRVLGLASMAESSFTQHISQGVWKLLGVMKQDDISAVVKNDLSILQLAQSFFNKHGHDPTKFEYIRQKLREVARLLLTLRREFSIYSLEEAVKPANFHRLIRAVQMVSGYDDESHCYQSPSLALKLGHSLNKISEIIHCRALMSEDKELIASTETFKKLYSSKWSEMISHTALVTLNEAKFNKPSTLPFTQDVQSLHRFLEKTAHTAFQKLKETASPQSYAELAKATLARIIVFNRRRAGEVSKMPLKGFNERDGTSLHDDVAMGLSKFEQKLCSHFSRVEIRGKRGRKVAVLLPPDMVDALTLLVSRRSECGVLDTNAFLFARPNCQSHYRGQDSLRVYASECGAQNPEFLRSTHLRKHVATLSQILNLKNNELDQVADFLGHDIRVHRDYYRLPEATTQLAKISKLLIAMEKGCLPNLQGKSLDDIEIEDEIRMTDSDDSDPEESDSDDDALAGAAVDSSNAGVQKMPIESTTEVPEESESEAETENPRRGQKVAWSNAEITAVMKHFKGHITKGKLATLTECQQCKTAEDPVLARRSAQNIRDFALKLDLDLNDSPPRCPVPGQSSPQTSPPAQSHPQLLPPASVHSRPSSPAQVHHVSPPPTQEKGAEGASTEKRVTRSQAKKEDKEVKEEKEEEGEVQVLTPMIEVLGPDGPMMVFRPWTLKDMKENMEHLPHPVDSGKKFAEAFELFCREFSPIADKIKRLLVMKMGTTHRSMFSGQLSRLETQRVEADWDNASNQAYQDAVERACAAIKRAFPLHVDTSKIQQCRQAPEETVQDYYERLCETFNCYSGLTEPAAIGEVVTTWESHITNSFLNGLRPELSAAVKNSCIGWHEQ</sequence>
<feature type="compositionally biased region" description="Basic and acidic residues" evidence="3">
    <location>
        <begin position="1049"/>
        <end position="1075"/>
    </location>
</feature>
<name>A0A7J6BWI1_9TELE</name>
<keyword evidence="6" id="KW-1185">Reference proteome</keyword>
<dbReference type="Gene3D" id="1.10.443.10">
    <property type="entry name" value="Intergrase catalytic core"/>
    <property type="match status" value="1"/>
</dbReference>
<feature type="region of interest" description="Disordered" evidence="3">
    <location>
        <begin position="899"/>
        <end position="935"/>
    </location>
</feature>
<feature type="region of interest" description="Disordered" evidence="3">
    <location>
        <begin position="994"/>
        <end position="1081"/>
    </location>
</feature>
<dbReference type="InterPro" id="IPR013762">
    <property type="entry name" value="Integrase-like_cat_sf"/>
</dbReference>
<feature type="region of interest" description="Disordered" evidence="3">
    <location>
        <begin position="147"/>
        <end position="174"/>
    </location>
</feature>
<dbReference type="PROSITE" id="PS50081">
    <property type="entry name" value="ZF_DAG_PE_2"/>
    <property type="match status" value="1"/>
</dbReference>
<feature type="compositionally biased region" description="Acidic residues" evidence="3">
    <location>
        <begin position="147"/>
        <end position="157"/>
    </location>
</feature>
<dbReference type="GO" id="GO:0046872">
    <property type="term" value="F:metal ion binding"/>
    <property type="evidence" value="ECO:0007669"/>
    <property type="project" value="UniProtKB-KW"/>
</dbReference>
<keyword evidence="2" id="KW-0862">Zinc</keyword>
<keyword evidence="1" id="KW-0479">Metal-binding</keyword>
<evidence type="ECO:0000256" key="2">
    <source>
        <dbReference type="ARBA" id="ARBA00022833"/>
    </source>
</evidence>
<evidence type="ECO:0000259" key="4">
    <source>
        <dbReference type="PROSITE" id="PS50081"/>
    </source>
</evidence>
<evidence type="ECO:0000256" key="3">
    <source>
        <dbReference type="SAM" id="MobiDB-lite"/>
    </source>
</evidence>
<dbReference type="GO" id="GO:0006310">
    <property type="term" value="P:DNA recombination"/>
    <property type="evidence" value="ECO:0007669"/>
    <property type="project" value="InterPro"/>
</dbReference>
<accession>A0A7J6BWI1</accession>
<comment type="caution">
    <text evidence="5">The sequence shown here is derived from an EMBL/GenBank/DDBJ whole genome shotgun (WGS) entry which is preliminary data.</text>
</comment>
<evidence type="ECO:0000313" key="5">
    <source>
        <dbReference type="EMBL" id="KAF4099184.1"/>
    </source>
</evidence>
<dbReference type="EMBL" id="JAAMOB010000020">
    <property type="protein sequence ID" value="KAF4099184.1"/>
    <property type="molecule type" value="Genomic_DNA"/>
</dbReference>
<feature type="region of interest" description="Disordered" evidence="3">
    <location>
        <begin position="244"/>
        <end position="307"/>
    </location>
</feature>
<reference evidence="5 6" key="1">
    <citation type="submission" date="2020-04" db="EMBL/GenBank/DDBJ databases">
        <title>Chromosome-level genome assembly of a cyprinid fish Onychostoma macrolepis by integration of Nanopore Sequencing, Bionano and Hi-C technology.</title>
        <authorList>
            <person name="Wang D."/>
        </authorList>
    </citation>
    <scope>NUCLEOTIDE SEQUENCE [LARGE SCALE GENOMIC DNA]</scope>
    <source>
        <strain evidence="5">SWU-2019</strain>
        <tissue evidence="5">Muscle</tissue>
    </source>
</reference>
<dbReference type="InterPro" id="IPR002219">
    <property type="entry name" value="PKC_DAG/PE"/>
</dbReference>